<sequence length="349" mass="41611">MKIYKNIFEKIISLENLFSAWDKFKSDKQKKRDVQQFEWRLEENIFKLHRNLKYKRYKHGKYASFYIQDPKQRHIHKAAVRDRVLHHAVFTALNPIFEPTFISNSLSCRIGKGTHKGIDILDKTLRQISSNSFKPCFALKCDIKKFFGTVDHSILLNIIRKRIKDSDAIWLLGEIVESFISRYSTFFERKGLPLGNLTSQLFANIYLNEFDQFVKHKLKIKRYIRYTDDFVIVAENKLCLENLIAPIRSFLSDKLALELHPKKIAIRKFHQGIDFLGYIILPYHRLLRTKTRQRIFRKLKKRVEEYKKGIISKQTLEQSLQSYLGVLSHADTYKLGNELKNQFWFWLNE</sequence>
<organism evidence="2 3">
    <name type="scientific">Candidatus Nealsonbacteria bacterium RBG_13_38_11</name>
    <dbReference type="NCBI Taxonomy" id="1801662"/>
    <lineage>
        <taxon>Bacteria</taxon>
        <taxon>Candidatus Nealsoniibacteriota</taxon>
    </lineage>
</organism>
<dbReference type="Pfam" id="PF00078">
    <property type="entry name" value="RVT_1"/>
    <property type="match status" value="1"/>
</dbReference>
<protein>
    <recommendedName>
        <fullName evidence="1">Reverse transcriptase domain-containing protein</fullName>
    </recommendedName>
</protein>
<evidence type="ECO:0000313" key="2">
    <source>
        <dbReference type="EMBL" id="OGZ18513.1"/>
    </source>
</evidence>
<dbReference type="PANTHER" id="PTHR34047:SF8">
    <property type="entry name" value="PROTEIN YKFC"/>
    <property type="match status" value="1"/>
</dbReference>
<name>A0A1G2DYA6_9BACT</name>
<evidence type="ECO:0000313" key="3">
    <source>
        <dbReference type="Proteomes" id="UP000176662"/>
    </source>
</evidence>
<dbReference type="EMBL" id="MHLX01000032">
    <property type="protein sequence ID" value="OGZ18513.1"/>
    <property type="molecule type" value="Genomic_DNA"/>
</dbReference>
<dbReference type="InterPro" id="IPR000477">
    <property type="entry name" value="RT_dom"/>
</dbReference>
<comment type="caution">
    <text evidence="2">The sequence shown here is derived from an EMBL/GenBank/DDBJ whole genome shotgun (WGS) entry which is preliminary data.</text>
</comment>
<dbReference type="InterPro" id="IPR043502">
    <property type="entry name" value="DNA/RNA_pol_sf"/>
</dbReference>
<feature type="domain" description="Reverse transcriptase" evidence="1">
    <location>
        <begin position="1"/>
        <end position="280"/>
    </location>
</feature>
<dbReference type="SUPFAM" id="SSF56672">
    <property type="entry name" value="DNA/RNA polymerases"/>
    <property type="match status" value="1"/>
</dbReference>
<reference evidence="2 3" key="1">
    <citation type="journal article" date="2016" name="Nat. Commun.">
        <title>Thousands of microbial genomes shed light on interconnected biogeochemical processes in an aquifer system.</title>
        <authorList>
            <person name="Anantharaman K."/>
            <person name="Brown C.T."/>
            <person name="Hug L.A."/>
            <person name="Sharon I."/>
            <person name="Castelle C.J."/>
            <person name="Probst A.J."/>
            <person name="Thomas B.C."/>
            <person name="Singh A."/>
            <person name="Wilkins M.J."/>
            <person name="Karaoz U."/>
            <person name="Brodie E.L."/>
            <person name="Williams K.H."/>
            <person name="Hubbard S.S."/>
            <person name="Banfield J.F."/>
        </authorList>
    </citation>
    <scope>NUCLEOTIDE SEQUENCE [LARGE SCALE GENOMIC DNA]</scope>
</reference>
<dbReference type="CDD" id="cd01651">
    <property type="entry name" value="RT_G2_intron"/>
    <property type="match status" value="1"/>
</dbReference>
<dbReference type="PANTHER" id="PTHR34047">
    <property type="entry name" value="NUCLEAR INTRON MATURASE 1, MITOCHONDRIAL-RELATED"/>
    <property type="match status" value="1"/>
</dbReference>
<proteinExistence type="predicted"/>
<evidence type="ECO:0000259" key="1">
    <source>
        <dbReference type="PROSITE" id="PS50878"/>
    </source>
</evidence>
<gene>
    <name evidence="2" type="ORF">A2Z68_02695</name>
</gene>
<dbReference type="Proteomes" id="UP000176662">
    <property type="component" value="Unassembled WGS sequence"/>
</dbReference>
<dbReference type="InterPro" id="IPR051083">
    <property type="entry name" value="GrpII_Intron_Splice-Mob/Def"/>
</dbReference>
<dbReference type="PROSITE" id="PS50878">
    <property type="entry name" value="RT_POL"/>
    <property type="match status" value="1"/>
</dbReference>
<dbReference type="AlphaFoldDB" id="A0A1G2DYA6"/>
<accession>A0A1G2DYA6</accession>